<gene>
    <name evidence="2" type="ORF">NE632_09905</name>
</gene>
<evidence type="ECO:0000313" key="2">
    <source>
        <dbReference type="EMBL" id="MCQ5153616.1"/>
    </source>
</evidence>
<organism evidence="2 3">
    <name type="scientific">Ruminococcus bicirculans</name>
    <name type="common">ex Wegman et al. 2014</name>
    <dbReference type="NCBI Taxonomy" id="1160721"/>
    <lineage>
        <taxon>Bacteria</taxon>
        <taxon>Bacillati</taxon>
        <taxon>Bacillota</taxon>
        <taxon>Clostridia</taxon>
        <taxon>Eubacteriales</taxon>
        <taxon>Oscillospiraceae</taxon>
        <taxon>Ruminococcus</taxon>
    </lineage>
</organism>
<comment type="caution">
    <text evidence="2">The sequence shown here is derived from an EMBL/GenBank/DDBJ whole genome shotgun (WGS) entry which is preliminary data.</text>
</comment>
<dbReference type="Proteomes" id="UP001206236">
    <property type="component" value="Unassembled WGS sequence"/>
</dbReference>
<reference evidence="2" key="1">
    <citation type="submission" date="2022-06" db="EMBL/GenBank/DDBJ databases">
        <title>Isolation of gut microbiota from human fecal samples.</title>
        <authorList>
            <person name="Pamer E.G."/>
            <person name="Barat B."/>
            <person name="Waligurski E."/>
            <person name="Medina S."/>
            <person name="Paddock L."/>
            <person name="Mostad J."/>
        </authorList>
    </citation>
    <scope>NUCLEOTIDE SEQUENCE</scope>
    <source>
        <strain evidence="2">DFI.5.57</strain>
    </source>
</reference>
<evidence type="ECO:0000313" key="3">
    <source>
        <dbReference type="Proteomes" id="UP001206236"/>
    </source>
</evidence>
<accession>A0AAW5KKG2</accession>
<name>A0AAW5KKG2_9FIRM</name>
<dbReference type="AlphaFoldDB" id="A0AAW5KKG2"/>
<evidence type="ECO:0000259" key="1">
    <source>
        <dbReference type="Pfam" id="PF07693"/>
    </source>
</evidence>
<sequence>MTYEELNKYMKNYVENDITGRAIMLTSAWGSGKSYYVKNILKKHLESDEGGKHDCVIVSLYGITSIADISKAIYVDLRTLIKESKSELATTAGVAAKIIGKTLLNGLTSIANIDIAKLSDNDFQKVYESINLTGKLIVLEDMERTKIDLIELMGYVNNLCECDGVKILLVANEKEISPLGESNETDNSIKSPYCKIKEKTVSDTLQFSADYKQTINSIIDSFNNDDLKEIKDCVNVRRNGIFQTEINNYREFIVACQKTCDILDFMKKNNIESNTEFNKCVFVGVAFYLQKRLTDHNLKFEANSIFDVSLSGDDKYPLLRFCYDYINYQILDIDDIKKAIKKYDRYLLFVDQKEDDVDILVLIQYYLYSESDVKQAINNIYNKLDDIKKISLSQYGKIVSYLILLKYDIGLEIDDYDKITEKIIKNIKKSDPSDLEFFYCSVEISEPAGKKEFEKIRNKVLNELNTSYVDFEKNLEGYRKYIDKTLKLGDKIKTINVNYILNKISLNDMKEHLPEFTPQELDRIRCILGRLDFTSINEENYNAVKDFQEHIQMMIKNNIVSDKIQIYQLKLFDKMISRKFEKIHMN</sequence>
<feature type="domain" description="KAP NTPase" evidence="1">
    <location>
        <begin position="18"/>
        <end position="222"/>
    </location>
</feature>
<dbReference type="Pfam" id="PF07693">
    <property type="entry name" value="KAP_NTPase"/>
    <property type="match status" value="1"/>
</dbReference>
<protein>
    <submittedName>
        <fullName evidence="2">KAP family NTPase</fullName>
    </submittedName>
</protein>
<dbReference type="InterPro" id="IPR011646">
    <property type="entry name" value="KAP_P-loop"/>
</dbReference>
<proteinExistence type="predicted"/>
<dbReference type="EMBL" id="JANGCN010000022">
    <property type="protein sequence ID" value="MCQ5153616.1"/>
    <property type="molecule type" value="Genomic_DNA"/>
</dbReference>
<dbReference type="RefSeq" id="WP_256322249.1">
    <property type="nucleotide sequence ID" value="NZ_JANGCN010000022.1"/>
</dbReference>